<feature type="domain" description="Fringe-like glycosyltransferase" evidence="8">
    <location>
        <begin position="89"/>
        <end position="142"/>
    </location>
</feature>
<reference evidence="9" key="2">
    <citation type="submission" date="2020-05" db="UniProtKB">
        <authorList>
            <consortium name="EnsemblMetazoa"/>
        </authorList>
    </citation>
    <scope>IDENTIFICATION</scope>
    <source>
        <strain evidence="9">FAR1</strain>
    </source>
</reference>
<dbReference type="Pfam" id="PF02434">
    <property type="entry name" value="Fringe"/>
    <property type="match status" value="1"/>
</dbReference>
<name>A0A182PZH5_9DIPT</name>
<dbReference type="VEuPathDB" id="VectorBase:AFAF000082"/>
<dbReference type="Gene3D" id="3.90.550.50">
    <property type="match status" value="1"/>
</dbReference>
<protein>
    <recommendedName>
        <fullName evidence="8">Fringe-like glycosyltransferase domain-containing protein</fullName>
    </recommendedName>
</protein>
<sequence>MKLHSIPQHPLHSVPLTPYTPKEATTRVCPVRSALGFSFAYGGYRRPLCPVVVRHNRSPSYRLRPVLLLVLPSGVDTFFNGAQRSSTLTARTWFFTDTDDPHYQKLTNNHMVNTNCSQGHFRKALCCKMGKEFEFFLDSAKK</sequence>
<keyword evidence="6" id="KW-1133">Transmembrane helix</keyword>
<dbReference type="EMBL" id="AXCN02000457">
    <property type="status" value="NOT_ANNOTATED_CDS"/>
    <property type="molecule type" value="Genomic_DNA"/>
</dbReference>
<dbReference type="InterPro" id="IPR003378">
    <property type="entry name" value="Fringe-like_glycosylTrfase"/>
</dbReference>
<evidence type="ECO:0000256" key="2">
    <source>
        <dbReference type="ARBA" id="ARBA00022676"/>
    </source>
</evidence>
<keyword evidence="7" id="KW-0472">Membrane</keyword>
<organism evidence="9 10">
    <name type="scientific">Anopheles farauti</name>
    <dbReference type="NCBI Taxonomy" id="69004"/>
    <lineage>
        <taxon>Eukaryota</taxon>
        <taxon>Metazoa</taxon>
        <taxon>Ecdysozoa</taxon>
        <taxon>Arthropoda</taxon>
        <taxon>Hexapoda</taxon>
        <taxon>Insecta</taxon>
        <taxon>Pterygota</taxon>
        <taxon>Neoptera</taxon>
        <taxon>Endopterygota</taxon>
        <taxon>Diptera</taxon>
        <taxon>Nematocera</taxon>
        <taxon>Culicoidea</taxon>
        <taxon>Culicidae</taxon>
        <taxon>Anophelinae</taxon>
        <taxon>Anopheles</taxon>
    </lineage>
</organism>
<evidence type="ECO:0000256" key="3">
    <source>
        <dbReference type="ARBA" id="ARBA00022679"/>
    </source>
</evidence>
<dbReference type="Proteomes" id="UP000075886">
    <property type="component" value="Unassembled WGS sequence"/>
</dbReference>
<keyword evidence="3" id="KW-0808">Transferase</keyword>
<dbReference type="GO" id="GO:0016020">
    <property type="term" value="C:membrane"/>
    <property type="evidence" value="ECO:0007669"/>
    <property type="project" value="UniProtKB-SubCell"/>
</dbReference>
<dbReference type="AlphaFoldDB" id="A0A182PZH5"/>
<dbReference type="GO" id="GO:0016757">
    <property type="term" value="F:glycosyltransferase activity"/>
    <property type="evidence" value="ECO:0007669"/>
    <property type="project" value="UniProtKB-KW"/>
</dbReference>
<dbReference type="STRING" id="69004.A0A182PZH5"/>
<evidence type="ECO:0000256" key="5">
    <source>
        <dbReference type="ARBA" id="ARBA00022968"/>
    </source>
</evidence>
<evidence type="ECO:0000256" key="4">
    <source>
        <dbReference type="ARBA" id="ARBA00022692"/>
    </source>
</evidence>
<comment type="subcellular location">
    <subcellularLocation>
        <location evidence="1">Membrane</location>
        <topology evidence="1">Single-pass type II membrane protein</topology>
    </subcellularLocation>
</comment>
<reference evidence="10" key="1">
    <citation type="submission" date="2014-01" db="EMBL/GenBank/DDBJ databases">
        <title>The Genome Sequence of Anopheles farauti FAR1 (V2).</title>
        <authorList>
            <consortium name="The Broad Institute Genomics Platform"/>
            <person name="Neafsey D.E."/>
            <person name="Besansky N."/>
            <person name="Howell P."/>
            <person name="Walton C."/>
            <person name="Young S.K."/>
            <person name="Zeng Q."/>
            <person name="Gargeya S."/>
            <person name="Fitzgerald M."/>
            <person name="Haas B."/>
            <person name="Abouelleil A."/>
            <person name="Allen A.W."/>
            <person name="Alvarado L."/>
            <person name="Arachchi H.M."/>
            <person name="Berlin A.M."/>
            <person name="Chapman S.B."/>
            <person name="Gainer-Dewar J."/>
            <person name="Goldberg J."/>
            <person name="Griggs A."/>
            <person name="Gujja S."/>
            <person name="Hansen M."/>
            <person name="Howarth C."/>
            <person name="Imamovic A."/>
            <person name="Ireland A."/>
            <person name="Larimer J."/>
            <person name="McCowan C."/>
            <person name="Murphy C."/>
            <person name="Pearson M."/>
            <person name="Poon T.W."/>
            <person name="Priest M."/>
            <person name="Roberts A."/>
            <person name="Saif S."/>
            <person name="Shea T."/>
            <person name="Sisk P."/>
            <person name="Sykes S."/>
            <person name="Wortman J."/>
            <person name="Nusbaum C."/>
            <person name="Birren B."/>
        </authorList>
    </citation>
    <scope>NUCLEOTIDE SEQUENCE [LARGE SCALE GENOMIC DNA]</scope>
    <source>
        <strain evidence="10">FAR1</strain>
    </source>
</reference>
<evidence type="ECO:0000256" key="1">
    <source>
        <dbReference type="ARBA" id="ARBA00004606"/>
    </source>
</evidence>
<evidence type="ECO:0000259" key="8">
    <source>
        <dbReference type="Pfam" id="PF02434"/>
    </source>
</evidence>
<proteinExistence type="predicted"/>
<evidence type="ECO:0000313" key="10">
    <source>
        <dbReference type="Proteomes" id="UP000075886"/>
    </source>
</evidence>
<keyword evidence="10" id="KW-1185">Reference proteome</keyword>
<keyword evidence="4" id="KW-0812">Transmembrane</keyword>
<keyword evidence="5" id="KW-0735">Signal-anchor</keyword>
<dbReference type="EnsemblMetazoa" id="AFAF000082-RA">
    <property type="protein sequence ID" value="AFAF000082-PA"/>
    <property type="gene ID" value="AFAF000082"/>
</dbReference>
<keyword evidence="2" id="KW-0328">Glycosyltransferase</keyword>
<evidence type="ECO:0000256" key="7">
    <source>
        <dbReference type="ARBA" id="ARBA00023136"/>
    </source>
</evidence>
<evidence type="ECO:0000313" key="9">
    <source>
        <dbReference type="EnsemblMetazoa" id="AFAF000082-PA"/>
    </source>
</evidence>
<evidence type="ECO:0000256" key="6">
    <source>
        <dbReference type="ARBA" id="ARBA00022989"/>
    </source>
</evidence>
<accession>A0A182PZH5</accession>